<dbReference type="STRING" id="1280941.HY2_14150"/>
<evidence type="ECO:0000313" key="2">
    <source>
        <dbReference type="Proteomes" id="UP000249123"/>
    </source>
</evidence>
<comment type="caution">
    <text evidence="1">The sequence shown here is derived from an EMBL/GenBank/DDBJ whole genome shotgun (WGS) entry which is preliminary data.</text>
</comment>
<dbReference type="RefSeq" id="WP_034827193.1">
    <property type="nucleotide sequence ID" value="NZ_AWFA01000028.1"/>
</dbReference>
<keyword evidence="2" id="KW-1185">Reference proteome</keyword>
<protein>
    <submittedName>
        <fullName evidence="1">Uncharacterized protein</fullName>
    </submittedName>
</protein>
<proteinExistence type="predicted"/>
<sequence>MEYSNGGRPAPRRDRGFYADSLAAVFPDPTGKANSRIASEGAAVWFCLSFARAAISCVAGRSLAGRCAMLCQADGLAFPVLIRLPVEVDGKPNLMGLPWRPEPPPRIAPVYPRGACREMAAAPPLALGIEAEWRKRAMGVVPAQPKARPEGQRPSLPFLLPY</sequence>
<evidence type="ECO:0000313" key="1">
    <source>
        <dbReference type="EMBL" id="RAN32656.1"/>
    </source>
</evidence>
<dbReference type="EMBL" id="AWFB01000030">
    <property type="protein sequence ID" value="RAN32656.1"/>
    <property type="molecule type" value="Genomic_DNA"/>
</dbReference>
<accession>A0A062U159</accession>
<dbReference type="Proteomes" id="UP000249123">
    <property type="component" value="Unassembled WGS sequence"/>
</dbReference>
<gene>
    <name evidence="1" type="ORF">HY3_14630</name>
</gene>
<organism evidence="1 2">
    <name type="scientific">Hyphomonas pacifica</name>
    <dbReference type="NCBI Taxonomy" id="1280941"/>
    <lineage>
        <taxon>Bacteria</taxon>
        <taxon>Pseudomonadati</taxon>
        <taxon>Pseudomonadota</taxon>
        <taxon>Alphaproteobacteria</taxon>
        <taxon>Hyphomonadales</taxon>
        <taxon>Hyphomonadaceae</taxon>
        <taxon>Hyphomonas</taxon>
    </lineage>
</organism>
<name>A0A062U159_9PROT</name>
<dbReference type="AlphaFoldDB" id="A0A062U159"/>
<reference evidence="1 2" key="1">
    <citation type="submission" date="2013-04" db="EMBL/GenBank/DDBJ databases">
        <title>Hyphomonas sp. T24B3 Genome Sequencing.</title>
        <authorList>
            <person name="Lai Q."/>
            <person name="Shao Z."/>
        </authorList>
    </citation>
    <scope>NUCLEOTIDE SEQUENCE [LARGE SCALE GENOMIC DNA]</scope>
    <source>
        <strain evidence="1 2">T24B3</strain>
    </source>
</reference>